<keyword evidence="3" id="KW-1185">Reference proteome</keyword>
<dbReference type="AlphaFoldDB" id="A0A075R7Q6"/>
<dbReference type="HOGENOM" id="CLU_153015_0_0_9"/>
<dbReference type="KEGG" id="blr:BRLA_c043730"/>
<dbReference type="Proteomes" id="UP000005850">
    <property type="component" value="Chromosome"/>
</dbReference>
<name>A0A075R7Q6_BRELA</name>
<proteinExistence type="predicted"/>
<sequence length="123" mass="14170">MEKYWGVMRGMIGLSTTCGEAIELLHERLHQNQIHEMAYLMADIADACNQLEKSTGMISPFLLKDNRLEELTKFRTEILEKLVGAFEQSDQVLAIQVLSSQMIPLQKEWQEEMTRHVVPHVLS</sequence>
<dbReference type="Pfam" id="PF26154">
    <property type="entry name" value="DUF8042"/>
    <property type="match status" value="1"/>
</dbReference>
<evidence type="ECO:0000259" key="1">
    <source>
        <dbReference type="Pfam" id="PF26154"/>
    </source>
</evidence>
<protein>
    <recommendedName>
        <fullName evidence="1">DUF8042 domain-containing protein</fullName>
    </recommendedName>
</protein>
<dbReference type="InterPro" id="IPR058355">
    <property type="entry name" value="DUF8042"/>
</dbReference>
<evidence type="ECO:0000313" key="3">
    <source>
        <dbReference type="Proteomes" id="UP000005850"/>
    </source>
</evidence>
<organism evidence="2 3">
    <name type="scientific">Brevibacillus laterosporus LMG 15441</name>
    <dbReference type="NCBI Taxonomy" id="1042163"/>
    <lineage>
        <taxon>Bacteria</taxon>
        <taxon>Bacillati</taxon>
        <taxon>Bacillota</taxon>
        <taxon>Bacilli</taxon>
        <taxon>Bacillales</taxon>
        <taxon>Paenibacillaceae</taxon>
        <taxon>Brevibacillus</taxon>
    </lineage>
</organism>
<dbReference type="eggNOG" id="ENOG5033K27">
    <property type="taxonomic scope" value="Bacteria"/>
</dbReference>
<reference evidence="2 3" key="1">
    <citation type="journal article" date="2011" name="J. Bacteriol.">
        <title>Genome sequence of Brevibacillus laterosporus LMG 15441, a pathogen of invertebrates.</title>
        <authorList>
            <person name="Djukic M."/>
            <person name="Poehlein A."/>
            <person name="Thurmer A."/>
            <person name="Daniel R."/>
        </authorList>
    </citation>
    <scope>NUCLEOTIDE SEQUENCE [LARGE SCALE GENOMIC DNA]</scope>
    <source>
        <strain evidence="2 3">LMG 15441</strain>
    </source>
</reference>
<feature type="domain" description="DUF8042" evidence="1">
    <location>
        <begin position="1"/>
        <end position="117"/>
    </location>
</feature>
<dbReference type="EMBL" id="CP007806">
    <property type="protein sequence ID" value="AIG28637.1"/>
    <property type="molecule type" value="Genomic_DNA"/>
</dbReference>
<gene>
    <name evidence="2" type="ORF">BRLA_c043730</name>
</gene>
<dbReference type="RefSeq" id="WP_022586185.1">
    <property type="nucleotide sequence ID" value="NZ_CP007806.1"/>
</dbReference>
<dbReference type="STRING" id="1042163.BRLA_c043730"/>
<evidence type="ECO:0000313" key="2">
    <source>
        <dbReference type="EMBL" id="AIG28637.1"/>
    </source>
</evidence>
<accession>A0A075R7Q6</accession>